<reference evidence="9 10" key="1">
    <citation type="submission" date="2018-02" db="EMBL/GenBank/DDBJ databases">
        <title>The genomes of Aspergillus section Nigri reveals drivers in fungal speciation.</title>
        <authorList>
            <consortium name="DOE Joint Genome Institute"/>
            <person name="Vesth T.C."/>
            <person name="Nybo J."/>
            <person name="Theobald S."/>
            <person name="Brandl J."/>
            <person name="Frisvad J.C."/>
            <person name="Nielsen K.F."/>
            <person name="Lyhne E.K."/>
            <person name="Kogle M.E."/>
            <person name="Kuo A."/>
            <person name="Riley R."/>
            <person name="Clum A."/>
            <person name="Nolan M."/>
            <person name="Lipzen A."/>
            <person name="Salamov A."/>
            <person name="Henrissat B."/>
            <person name="Wiebenga A."/>
            <person name="De vries R.P."/>
            <person name="Grigoriev I.V."/>
            <person name="Mortensen U.H."/>
            <person name="Andersen M.R."/>
            <person name="Baker S.E."/>
        </authorList>
    </citation>
    <scope>NUCLEOTIDE SEQUENCE [LARGE SCALE GENOMIC DNA]</scope>
    <source>
        <strain evidence="9 10">CBS 707.79</strain>
    </source>
</reference>
<keyword evidence="2" id="KW-0285">Flavoprotein</keyword>
<dbReference type="Gene3D" id="3.30.390.30">
    <property type="match status" value="1"/>
</dbReference>
<dbReference type="Pfam" id="PF02852">
    <property type="entry name" value="Pyr_redox_dim"/>
    <property type="match status" value="1"/>
</dbReference>
<dbReference type="InterPro" id="IPR004099">
    <property type="entry name" value="Pyr_nucl-diS_OxRdtase_dimer"/>
</dbReference>
<evidence type="ECO:0000256" key="5">
    <source>
        <dbReference type="PIRSR" id="PIRSR000350-3"/>
    </source>
</evidence>
<evidence type="ECO:0000256" key="1">
    <source>
        <dbReference type="ARBA" id="ARBA00007532"/>
    </source>
</evidence>
<dbReference type="PRINTS" id="PR00368">
    <property type="entry name" value="FADPNR"/>
</dbReference>
<evidence type="ECO:0000313" key="9">
    <source>
        <dbReference type="EMBL" id="PYH94056.1"/>
    </source>
</evidence>
<organism evidence="9 10">
    <name type="scientific">Aspergillus ellipticus CBS 707.79</name>
    <dbReference type="NCBI Taxonomy" id="1448320"/>
    <lineage>
        <taxon>Eukaryota</taxon>
        <taxon>Fungi</taxon>
        <taxon>Dikarya</taxon>
        <taxon>Ascomycota</taxon>
        <taxon>Pezizomycotina</taxon>
        <taxon>Eurotiomycetes</taxon>
        <taxon>Eurotiomycetidae</taxon>
        <taxon>Eurotiales</taxon>
        <taxon>Aspergillaceae</taxon>
        <taxon>Aspergillus</taxon>
        <taxon>Aspergillus subgen. Circumdati</taxon>
    </lineage>
</organism>
<dbReference type="PIRSF" id="PIRSF000350">
    <property type="entry name" value="Mercury_reductase_MerA"/>
    <property type="match status" value="1"/>
</dbReference>
<dbReference type="InterPro" id="IPR036188">
    <property type="entry name" value="FAD/NAD-bd_sf"/>
</dbReference>
<feature type="domain" description="Pyridine nucleotide-disulphide oxidoreductase dimerisation" evidence="7">
    <location>
        <begin position="385"/>
        <end position="492"/>
    </location>
</feature>
<comment type="similarity">
    <text evidence="1">Belongs to the class-I pyridine nucleotide-disulfide oxidoreductase family.</text>
</comment>
<evidence type="ECO:0000256" key="3">
    <source>
        <dbReference type="ARBA" id="ARBA00022827"/>
    </source>
</evidence>
<dbReference type="VEuPathDB" id="FungiDB:BO71DRAFT_399218"/>
<keyword evidence="10" id="KW-1185">Reference proteome</keyword>
<evidence type="ECO:0000259" key="8">
    <source>
        <dbReference type="Pfam" id="PF07992"/>
    </source>
</evidence>
<dbReference type="InterPro" id="IPR016156">
    <property type="entry name" value="FAD/NAD-linked_Rdtase_dimer_sf"/>
</dbReference>
<dbReference type="PRINTS" id="PR00411">
    <property type="entry name" value="PNDRDTASEI"/>
</dbReference>
<keyword evidence="5" id="KW-0520">NAD</keyword>
<dbReference type="PANTHER" id="PTHR43014:SF2">
    <property type="entry name" value="MERCURIC REDUCTASE"/>
    <property type="match status" value="1"/>
</dbReference>
<dbReference type="OrthoDB" id="361797at2759"/>
<feature type="binding site" evidence="5">
    <location>
        <position position="70"/>
    </location>
    <ligand>
        <name>FAD</name>
        <dbReference type="ChEBI" id="CHEBI:57692"/>
    </ligand>
</feature>
<dbReference type="Gene3D" id="3.50.50.60">
    <property type="entry name" value="FAD/NAD(P)-binding domain"/>
    <property type="match status" value="2"/>
</dbReference>
<dbReference type="SUPFAM" id="SSF55424">
    <property type="entry name" value="FAD/NAD-linked reductases, dimerisation (C-terminal) domain"/>
    <property type="match status" value="1"/>
</dbReference>
<evidence type="ECO:0000256" key="2">
    <source>
        <dbReference type="ARBA" id="ARBA00022630"/>
    </source>
</evidence>
<keyword evidence="3 5" id="KW-0274">FAD</keyword>
<dbReference type="STRING" id="1448320.A0A319D9H9"/>
<dbReference type="AlphaFoldDB" id="A0A319D9H9"/>
<name>A0A319D9H9_9EURO</name>
<gene>
    <name evidence="9" type="ORF">BO71DRAFT_399218</name>
</gene>
<evidence type="ECO:0000256" key="6">
    <source>
        <dbReference type="PIRSR" id="PIRSR000350-4"/>
    </source>
</evidence>
<feature type="active site" description="Proton acceptor" evidence="4">
    <location>
        <position position="484"/>
    </location>
</feature>
<sequence>MYLRPILQRAKNLFIRTMATTTKYDAIVIGSGQGGTPLARALAEAKHKTALIEREHIGGCCVNDGCTPTKTMIASGRVAYLSQRGPDYGVHSPPGASGSARRNEVSIDMEKIRQRKRDIVKSFRTGNENRTKGAGVDVLMGDASFVGDRILSVLMGDGSHRLVSGEKVIINTGCRPAAPVLKGLEKVEKARVLDSTSIMELGEVPEHLVVVGGGYIGAEFGQLFRRLRAKVTIVHRGTQLLPREDKELADMLLDIFREDGIVVHLETTPIGISTSSNGSFDVSIRDRYGEAVLTGATHILFAAGRVPNSKGLNAQATGVKTDERGYVVTNEVLETSAPGIYAMGDIKGPPAFTHISYDDFRVLRSSLLPSNESTSKLSVKNRLVSYVAYTDPQFAHVGLHEHEAREKFPDRKILTAQMPMTFVARALETGETRGAMKAVVDRDTGCILGFSCLGSEGGELMSVVQMAILGNLPYQKLQDAVFAHPTFAESLNNLWGFLK</sequence>
<protein>
    <submittedName>
        <fullName evidence="9">FAD-dependent pyridine nucleotide-disulfide oxidoreductase</fullName>
    </submittedName>
</protein>
<dbReference type="GO" id="GO:0003955">
    <property type="term" value="F:NAD(P)H dehydrogenase (quinone) activity"/>
    <property type="evidence" value="ECO:0007669"/>
    <property type="project" value="TreeGrafter"/>
</dbReference>
<dbReference type="GO" id="GO:0050660">
    <property type="term" value="F:flavin adenine dinucleotide binding"/>
    <property type="evidence" value="ECO:0007669"/>
    <property type="project" value="TreeGrafter"/>
</dbReference>
<comment type="cofactor">
    <cofactor evidence="5">
        <name>FAD</name>
        <dbReference type="ChEBI" id="CHEBI:57692"/>
    </cofactor>
    <text evidence="5">Binds 1 FAD per subunit.</text>
</comment>
<feature type="domain" description="FAD/NAD(P)-binding" evidence="8">
    <location>
        <begin position="24"/>
        <end position="354"/>
    </location>
</feature>
<evidence type="ECO:0000259" key="7">
    <source>
        <dbReference type="Pfam" id="PF02852"/>
    </source>
</evidence>
<feature type="binding site" evidence="5">
    <location>
        <position position="345"/>
    </location>
    <ligand>
        <name>FAD</name>
        <dbReference type="ChEBI" id="CHEBI:57692"/>
    </ligand>
</feature>
<proteinExistence type="inferred from homology"/>
<dbReference type="InterPro" id="IPR001100">
    <property type="entry name" value="Pyr_nuc-diS_OxRdtase"/>
</dbReference>
<evidence type="ECO:0000313" key="10">
    <source>
        <dbReference type="Proteomes" id="UP000247810"/>
    </source>
</evidence>
<dbReference type="PANTHER" id="PTHR43014">
    <property type="entry name" value="MERCURIC REDUCTASE"/>
    <property type="match status" value="1"/>
</dbReference>
<dbReference type="EMBL" id="KZ825880">
    <property type="protein sequence ID" value="PYH94056.1"/>
    <property type="molecule type" value="Genomic_DNA"/>
</dbReference>
<accession>A0A319D9H9</accession>
<keyword evidence="5" id="KW-0547">Nucleotide-binding</keyword>
<feature type="binding site" evidence="5">
    <location>
        <begin position="212"/>
        <end position="219"/>
    </location>
    <ligand>
        <name>NAD(+)</name>
        <dbReference type="ChEBI" id="CHEBI:57540"/>
    </ligand>
</feature>
<feature type="binding site" evidence="5">
    <location>
        <position position="304"/>
    </location>
    <ligand>
        <name>NAD(+)</name>
        <dbReference type="ChEBI" id="CHEBI:57540"/>
    </ligand>
</feature>
<dbReference type="Proteomes" id="UP000247810">
    <property type="component" value="Unassembled WGS sequence"/>
</dbReference>
<dbReference type="Pfam" id="PF07992">
    <property type="entry name" value="Pyr_redox_2"/>
    <property type="match status" value="1"/>
</dbReference>
<dbReference type="InterPro" id="IPR023753">
    <property type="entry name" value="FAD/NAD-binding_dom"/>
</dbReference>
<evidence type="ECO:0000256" key="4">
    <source>
        <dbReference type="PIRSR" id="PIRSR000350-2"/>
    </source>
</evidence>
<dbReference type="SUPFAM" id="SSF51905">
    <property type="entry name" value="FAD/NAD(P)-binding domain"/>
    <property type="match status" value="1"/>
</dbReference>
<feature type="disulfide bond" description="Redox-active" evidence="6">
    <location>
        <begin position="61"/>
        <end position="66"/>
    </location>
</feature>